<evidence type="ECO:0000313" key="2">
    <source>
        <dbReference type="Proteomes" id="UP000653411"/>
    </source>
</evidence>
<dbReference type="EMBL" id="BMML01000009">
    <property type="protein sequence ID" value="GGN15752.1"/>
    <property type="molecule type" value="Genomic_DNA"/>
</dbReference>
<reference evidence="1" key="1">
    <citation type="journal article" date="2014" name="Int. J. Syst. Evol. Microbiol.">
        <title>Complete genome sequence of Corynebacterium casei LMG S-19264T (=DSM 44701T), isolated from a smear-ripened cheese.</title>
        <authorList>
            <consortium name="US DOE Joint Genome Institute (JGI-PGF)"/>
            <person name="Walter F."/>
            <person name="Albersmeier A."/>
            <person name="Kalinowski J."/>
            <person name="Ruckert C."/>
        </authorList>
    </citation>
    <scope>NUCLEOTIDE SEQUENCE</scope>
    <source>
        <strain evidence="1">CGMCC 4.7110</strain>
    </source>
</reference>
<protein>
    <submittedName>
        <fullName evidence="1">Uncharacterized protein</fullName>
    </submittedName>
</protein>
<dbReference type="Proteomes" id="UP000653411">
    <property type="component" value="Unassembled WGS sequence"/>
</dbReference>
<accession>A0A917XEA6</accession>
<name>A0A917XEA6_9ACTN</name>
<sequence>MLGGERLGGARDHVSGVVYDRVQPTALGEDPVDCGVDGVLGGDVQLGGVHGDLVVDAVARQFGHRGRVTGRGWRMPAYTV</sequence>
<evidence type="ECO:0000313" key="1">
    <source>
        <dbReference type="EMBL" id="GGN15752.1"/>
    </source>
</evidence>
<comment type="caution">
    <text evidence="1">The sequence shown here is derived from an EMBL/GenBank/DDBJ whole genome shotgun (WGS) entry which is preliminary data.</text>
</comment>
<keyword evidence="2" id="KW-1185">Reference proteome</keyword>
<dbReference type="AlphaFoldDB" id="A0A917XEA6"/>
<organism evidence="1 2">
    <name type="scientific">Streptomyces fuscichromogenes</name>
    <dbReference type="NCBI Taxonomy" id="1324013"/>
    <lineage>
        <taxon>Bacteria</taxon>
        <taxon>Bacillati</taxon>
        <taxon>Actinomycetota</taxon>
        <taxon>Actinomycetes</taxon>
        <taxon>Kitasatosporales</taxon>
        <taxon>Streptomycetaceae</taxon>
        <taxon>Streptomyces</taxon>
    </lineage>
</organism>
<proteinExistence type="predicted"/>
<gene>
    <name evidence="1" type="ORF">GCM10011578_043900</name>
</gene>
<reference evidence="1" key="2">
    <citation type="submission" date="2020-09" db="EMBL/GenBank/DDBJ databases">
        <authorList>
            <person name="Sun Q."/>
            <person name="Zhou Y."/>
        </authorList>
    </citation>
    <scope>NUCLEOTIDE SEQUENCE</scope>
    <source>
        <strain evidence="1">CGMCC 4.7110</strain>
    </source>
</reference>